<protein>
    <submittedName>
        <fullName evidence="1">Clavaminate synthase-like protein</fullName>
    </submittedName>
</protein>
<keyword evidence="2" id="KW-1185">Reference proteome</keyword>
<sequence length="521" mass="60179">MTDAISADDHHPFIRLQEVPTYEAFLRDHLLPNRPCILPIGMTKGWTCLEDWSLSSSPSSHHHQDPATPRQASDDDGRVDWKRLAKDYGDHLVPVVIRGPLDEGGDGVVEAGEGEEQGEQEQRFEMELSKAVDLILAGRREEEQRSRGDVIKKVYIKDWHLVRLARSDLGASARSSLDDHPEERRRRLPYSTPHIFKDDWMNSHSFRMDDWEDRPRERPTPTRGHDDFRFCYAGVKGTRTGIHCDVYGSYSWSTNVVGRKVWRFFPPRVAYQLRRFPNERRSEVADSVESMDRLESRGLLGKLADGRLGWEAWPEARSEMVEVIQEVGETIFVPSGWYHEVENLSDCVSLNHNWCNSINLVSMYGGLKEAVEDVERSLEDVREMIQARHRIEAGRVAQKEDEDEDEDRSQGTWKEEWFRLVQDVVGKDSGWDWQGFWSMVRDNLLLLLRERSGKEEEGGGGEHEPEGIQQKLRPPLEFVLARVRGLLDDFVVRHDYPHLSQELRSCVQECNQAVSLLERSA</sequence>
<proteinExistence type="predicted"/>
<gene>
    <name evidence="1" type="ORF">IE53DRAFT_390552</name>
</gene>
<dbReference type="EMBL" id="KZ820467">
    <property type="protein sequence ID" value="PWN47315.1"/>
    <property type="molecule type" value="Genomic_DNA"/>
</dbReference>
<dbReference type="Proteomes" id="UP000245626">
    <property type="component" value="Unassembled WGS sequence"/>
</dbReference>
<organism evidence="1 2">
    <name type="scientific">Violaceomyces palustris</name>
    <dbReference type="NCBI Taxonomy" id="1673888"/>
    <lineage>
        <taxon>Eukaryota</taxon>
        <taxon>Fungi</taxon>
        <taxon>Dikarya</taxon>
        <taxon>Basidiomycota</taxon>
        <taxon>Ustilaginomycotina</taxon>
        <taxon>Ustilaginomycetes</taxon>
        <taxon>Violaceomycetales</taxon>
        <taxon>Violaceomycetaceae</taxon>
        <taxon>Violaceomyces</taxon>
    </lineage>
</organism>
<reference evidence="1 2" key="1">
    <citation type="journal article" date="2018" name="Mol. Biol. Evol.">
        <title>Broad Genomic Sampling Reveals a Smut Pathogenic Ancestry of the Fungal Clade Ustilaginomycotina.</title>
        <authorList>
            <person name="Kijpornyongpan T."/>
            <person name="Mondo S.J."/>
            <person name="Barry K."/>
            <person name="Sandor L."/>
            <person name="Lee J."/>
            <person name="Lipzen A."/>
            <person name="Pangilinan J."/>
            <person name="LaButti K."/>
            <person name="Hainaut M."/>
            <person name="Henrissat B."/>
            <person name="Grigoriev I.V."/>
            <person name="Spatafora J.W."/>
            <person name="Aime M.C."/>
        </authorList>
    </citation>
    <scope>NUCLEOTIDE SEQUENCE [LARGE SCALE GENOMIC DNA]</scope>
    <source>
        <strain evidence="1 2">SA 807</strain>
    </source>
</reference>
<evidence type="ECO:0000313" key="1">
    <source>
        <dbReference type="EMBL" id="PWN47315.1"/>
    </source>
</evidence>
<accession>A0ACD0NNH1</accession>
<name>A0ACD0NNH1_9BASI</name>
<evidence type="ECO:0000313" key="2">
    <source>
        <dbReference type="Proteomes" id="UP000245626"/>
    </source>
</evidence>